<gene>
    <name evidence="2" type="ORF">FNH05_00335</name>
</gene>
<dbReference type="InterPro" id="IPR018561">
    <property type="entry name" value="AosR"/>
</dbReference>
<accession>A0A558DPI7</accession>
<evidence type="ECO:0000313" key="2">
    <source>
        <dbReference type="EMBL" id="TVT62863.1"/>
    </source>
</evidence>
<evidence type="ECO:0000313" key="3">
    <source>
        <dbReference type="Proteomes" id="UP000320011"/>
    </source>
</evidence>
<dbReference type="Pfam" id="PF09438">
    <property type="entry name" value="DUF2017"/>
    <property type="match status" value="1"/>
</dbReference>
<comment type="caution">
    <text evidence="2">The sequence shown here is derived from an EMBL/GenBank/DDBJ whole genome shotgun (WGS) entry which is preliminary data.</text>
</comment>
<name>A0A558DPI7_9PSEU</name>
<reference evidence="2 3" key="2">
    <citation type="submission" date="2019-08" db="EMBL/GenBank/DDBJ databases">
        <title>Amycolatopsis acidicola sp. nov., isolated from peat swamp forest soil.</title>
        <authorList>
            <person name="Srisuk N."/>
        </authorList>
    </citation>
    <scope>NUCLEOTIDE SEQUENCE [LARGE SCALE GENOMIC DNA]</scope>
    <source>
        <strain evidence="2 3">TBRC 6029</strain>
    </source>
</reference>
<dbReference type="Proteomes" id="UP000320011">
    <property type="component" value="Unassembled WGS sequence"/>
</dbReference>
<dbReference type="RefSeq" id="WP_144584701.1">
    <property type="nucleotide sequence ID" value="NZ_VJWX01000002.1"/>
</dbReference>
<proteinExistence type="predicted"/>
<keyword evidence="3" id="KW-1185">Reference proteome</keyword>
<sequence length="185" mass="20277">MKTWTRQGGRLLAGFEQQEAAVLRGLVSQLEDMLQARAEEAPQDPLSELTGIRTGPSASPDDPVLSRLLPDYHRLDPDNPTKEDLDSAGALRSLHEPELVDAKVGVAKVVMQTLPRDGGDVQLTLEEADAWLSALNDVRLALGTALDVTEDMPDELPEEDPRSPHLGVYHWLTWVQESLVQAITA</sequence>
<organism evidence="2 3">
    <name type="scientific">Amycolatopsis rhizosphaerae</name>
    <dbReference type="NCBI Taxonomy" id="2053003"/>
    <lineage>
        <taxon>Bacteria</taxon>
        <taxon>Bacillati</taxon>
        <taxon>Actinomycetota</taxon>
        <taxon>Actinomycetes</taxon>
        <taxon>Pseudonocardiales</taxon>
        <taxon>Pseudonocardiaceae</taxon>
        <taxon>Amycolatopsis</taxon>
    </lineage>
</organism>
<protein>
    <submittedName>
        <fullName evidence="2">DUF2017 domain-containing protein</fullName>
    </submittedName>
</protein>
<reference evidence="2 3" key="1">
    <citation type="submission" date="2019-07" db="EMBL/GenBank/DDBJ databases">
        <authorList>
            <person name="Duangmal K."/>
            <person name="Teo W.F.A."/>
        </authorList>
    </citation>
    <scope>NUCLEOTIDE SEQUENCE [LARGE SCALE GENOMIC DNA]</scope>
    <source>
        <strain evidence="2 3">TBRC 6029</strain>
    </source>
</reference>
<feature type="region of interest" description="Disordered" evidence="1">
    <location>
        <begin position="39"/>
        <end position="65"/>
    </location>
</feature>
<dbReference type="OrthoDB" id="3268479at2"/>
<evidence type="ECO:0000256" key="1">
    <source>
        <dbReference type="SAM" id="MobiDB-lite"/>
    </source>
</evidence>
<dbReference type="AlphaFoldDB" id="A0A558DPI7"/>
<dbReference type="EMBL" id="VJWX01000002">
    <property type="protein sequence ID" value="TVT62863.1"/>
    <property type="molecule type" value="Genomic_DNA"/>
</dbReference>